<evidence type="ECO:0000313" key="11">
    <source>
        <dbReference type="EMBL" id="MBI3128973.1"/>
    </source>
</evidence>
<evidence type="ECO:0000256" key="8">
    <source>
        <dbReference type="SAM" id="Coils"/>
    </source>
</evidence>
<dbReference type="InterPro" id="IPR018035">
    <property type="entry name" value="Flagellar_FliH/T3SS_HrpE"/>
</dbReference>
<keyword evidence="5" id="KW-1005">Bacterial flagellum biogenesis</keyword>
<gene>
    <name evidence="11" type="ORF">HYZ11_15310</name>
</gene>
<dbReference type="PANTHER" id="PTHR34982">
    <property type="entry name" value="YOP PROTEINS TRANSLOCATION PROTEIN L"/>
    <property type="match status" value="1"/>
</dbReference>
<evidence type="ECO:0000256" key="2">
    <source>
        <dbReference type="ARBA" id="ARBA00006602"/>
    </source>
</evidence>
<proteinExistence type="inferred from homology"/>
<dbReference type="Pfam" id="PF02108">
    <property type="entry name" value="FliH"/>
    <property type="match status" value="1"/>
</dbReference>
<dbReference type="InterPro" id="IPR051472">
    <property type="entry name" value="T3SS_Stator/FliH"/>
</dbReference>
<feature type="region of interest" description="Disordered" evidence="9">
    <location>
        <begin position="66"/>
        <end position="154"/>
    </location>
</feature>
<evidence type="ECO:0000256" key="9">
    <source>
        <dbReference type="SAM" id="MobiDB-lite"/>
    </source>
</evidence>
<feature type="compositionally biased region" description="Basic and acidic residues" evidence="9">
    <location>
        <begin position="124"/>
        <end position="142"/>
    </location>
</feature>
<evidence type="ECO:0000256" key="1">
    <source>
        <dbReference type="ARBA" id="ARBA00003041"/>
    </source>
</evidence>
<comment type="function">
    <text evidence="1">Needed for flagellar regrowth and assembly.</text>
</comment>
<reference evidence="11" key="1">
    <citation type="submission" date="2020-07" db="EMBL/GenBank/DDBJ databases">
        <title>Huge and variable diversity of episymbiotic CPR bacteria and DPANN archaea in groundwater ecosystems.</title>
        <authorList>
            <person name="He C.Y."/>
            <person name="Keren R."/>
            <person name="Whittaker M."/>
            <person name="Farag I.F."/>
            <person name="Doudna J."/>
            <person name="Cate J.H.D."/>
            <person name="Banfield J.F."/>
        </authorList>
    </citation>
    <scope>NUCLEOTIDE SEQUENCE</scope>
    <source>
        <strain evidence="11">NC_groundwater_763_Ag_S-0.2um_68_21</strain>
    </source>
</reference>
<dbReference type="GO" id="GO:0005829">
    <property type="term" value="C:cytosol"/>
    <property type="evidence" value="ECO:0007669"/>
    <property type="project" value="TreeGrafter"/>
</dbReference>
<evidence type="ECO:0000259" key="10">
    <source>
        <dbReference type="Pfam" id="PF02108"/>
    </source>
</evidence>
<dbReference type="GO" id="GO:0044781">
    <property type="term" value="P:bacterial-type flagellum organization"/>
    <property type="evidence" value="ECO:0007669"/>
    <property type="project" value="UniProtKB-KW"/>
</dbReference>
<feature type="domain" description="Flagellar assembly protein FliH/Type III secretion system HrpE" evidence="10">
    <location>
        <begin position="229"/>
        <end position="352"/>
    </location>
</feature>
<name>A0A932I2M7_UNCTE</name>
<protein>
    <recommendedName>
        <fullName evidence="3">Flagellar assembly protein FliH</fullName>
    </recommendedName>
</protein>
<dbReference type="Proteomes" id="UP000782312">
    <property type="component" value="Unassembled WGS sequence"/>
</dbReference>
<keyword evidence="8" id="KW-0175">Coiled coil</keyword>
<accession>A0A932I2M7</accession>
<evidence type="ECO:0000256" key="4">
    <source>
        <dbReference type="ARBA" id="ARBA00022448"/>
    </source>
</evidence>
<feature type="coiled-coil region" evidence="8">
    <location>
        <begin position="164"/>
        <end position="206"/>
    </location>
</feature>
<dbReference type="SUPFAM" id="SSF160527">
    <property type="entry name" value="V-type ATPase subunit E-like"/>
    <property type="match status" value="1"/>
</dbReference>
<comment type="caution">
    <text evidence="11">The sequence shown here is derived from an EMBL/GenBank/DDBJ whole genome shotgun (WGS) entry which is preliminary data.</text>
</comment>
<evidence type="ECO:0000313" key="12">
    <source>
        <dbReference type="Proteomes" id="UP000782312"/>
    </source>
</evidence>
<keyword evidence="4" id="KW-0813">Transport</keyword>
<feature type="compositionally biased region" description="Low complexity" evidence="9">
    <location>
        <begin position="96"/>
        <end position="112"/>
    </location>
</feature>
<comment type="similarity">
    <text evidence="2">Belongs to the FliH family.</text>
</comment>
<feature type="compositionally biased region" description="Basic and acidic residues" evidence="9">
    <location>
        <begin position="411"/>
        <end position="426"/>
    </location>
</feature>
<evidence type="ECO:0000256" key="5">
    <source>
        <dbReference type="ARBA" id="ARBA00022795"/>
    </source>
</evidence>
<feature type="compositionally biased region" description="Low complexity" evidence="9">
    <location>
        <begin position="380"/>
        <end position="390"/>
    </location>
</feature>
<keyword evidence="6" id="KW-0653">Protein transport</keyword>
<evidence type="ECO:0000256" key="7">
    <source>
        <dbReference type="ARBA" id="ARBA00023225"/>
    </source>
</evidence>
<dbReference type="EMBL" id="JACPUR010000037">
    <property type="protein sequence ID" value="MBI3128973.1"/>
    <property type="molecule type" value="Genomic_DNA"/>
</dbReference>
<dbReference type="PANTHER" id="PTHR34982:SF1">
    <property type="entry name" value="FLAGELLAR ASSEMBLY PROTEIN FLIH"/>
    <property type="match status" value="1"/>
</dbReference>
<dbReference type="AlphaFoldDB" id="A0A932I2M7"/>
<keyword evidence="7" id="KW-1006">Bacterial flagellum protein export</keyword>
<feature type="region of interest" description="Disordered" evidence="9">
    <location>
        <begin position="368"/>
        <end position="426"/>
    </location>
</feature>
<evidence type="ECO:0000256" key="6">
    <source>
        <dbReference type="ARBA" id="ARBA00022927"/>
    </source>
</evidence>
<sequence length="426" mass="45882">MAALTFNAEEVKPFSFNRLEKTDIPEERRVISIWRKMREVEDAKSAELAAEQAVKDAAEAAAAAKVAAARGPKYPPVKPPEPKGKAPEPNLESKAAKAPAVPAEGEAPAEAELPPPPKLNLRPRKPDRPGFKRMVSAEERPKGSFTGFATSSKAEPGGVRTLILDHEREAEEEAEKTAAEKRAELMAQAQAEAAALKQRAQAEGQQQGYAQGLAKAREEVRAELMPVLQKFAAATQDMLNQRAGILRASEREILELTLLIGKKVLHAELRLHPEAVAQVVRHALGRAIGWGSVRVRVNPEDAALLEEVKDSLSAQVEGVTIAEFVPSPSVARGGCTLESNLGEVDVRLELQLGEVERALRQALDERLRAEAEPAAQTPSEPSQPAGGEAPAGPPRPEAQKAPDEVQAQPYRPRELGDRPPKPEGAA</sequence>
<evidence type="ECO:0000256" key="3">
    <source>
        <dbReference type="ARBA" id="ARBA00016507"/>
    </source>
</evidence>
<organism evidence="11 12">
    <name type="scientific">Tectimicrobiota bacterium</name>
    <dbReference type="NCBI Taxonomy" id="2528274"/>
    <lineage>
        <taxon>Bacteria</taxon>
        <taxon>Pseudomonadati</taxon>
        <taxon>Nitrospinota/Tectimicrobiota group</taxon>
        <taxon>Candidatus Tectimicrobiota</taxon>
    </lineage>
</organism>
<dbReference type="GO" id="GO:0015031">
    <property type="term" value="P:protein transport"/>
    <property type="evidence" value="ECO:0007669"/>
    <property type="project" value="UniProtKB-KW"/>
</dbReference>